<reference evidence="2" key="1">
    <citation type="journal article" date="2014" name="Front. Microbiol.">
        <title>High frequency of phylogenetically diverse reductive dehalogenase-homologous genes in deep subseafloor sedimentary metagenomes.</title>
        <authorList>
            <person name="Kawai M."/>
            <person name="Futagami T."/>
            <person name="Toyoda A."/>
            <person name="Takaki Y."/>
            <person name="Nishi S."/>
            <person name="Hori S."/>
            <person name="Arai W."/>
            <person name="Tsubouchi T."/>
            <person name="Morono Y."/>
            <person name="Uchiyama I."/>
            <person name="Ito T."/>
            <person name="Fujiyama A."/>
            <person name="Inagaki F."/>
            <person name="Takami H."/>
        </authorList>
    </citation>
    <scope>NUCLEOTIDE SEQUENCE</scope>
    <source>
        <strain evidence="2">Expedition CK06-06</strain>
    </source>
</reference>
<name>X1RGG1_9ZZZZ</name>
<dbReference type="Pfam" id="PF03793">
    <property type="entry name" value="PASTA"/>
    <property type="match status" value="1"/>
</dbReference>
<comment type="caution">
    <text evidence="2">The sequence shown here is derived from an EMBL/GenBank/DDBJ whole genome shotgun (WGS) entry which is preliminary data.</text>
</comment>
<dbReference type="Gene3D" id="3.30.10.20">
    <property type="match status" value="1"/>
</dbReference>
<protein>
    <recommendedName>
        <fullName evidence="1">PASTA domain-containing protein</fullName>
    </recommendedName>
</protein>
<feature type="domain" description="PASTA" evidence="1">
    <location>
        <begin position="4"/>
        <end position="48"/>
    </location>
</feature>
<evidence type="ECO:0000259" key="1">
    <source>
        <dbReference type="Pfam" id="PF03793"/>
    </source>
</evidence>
<dbReference type="CDD" id="cd06577">
    <property type="entry name" value="PASTA_pknB"/>
    <property type="match status" value="1"/>
</dbReference>
<feature type="non-terminal residue" evidence="2">
    <location>
        <position position="1"/>
    </location>
</feature>
<organism evidence="2">
    <name type="scientific">marine sediment metagenome</name>
    <dbReference type="NCBI Taxonomy" id="412755"/>
    <lineage>
        <taxon>unclassified sequences</taxon>
        <taxon>metagenomes</taxon>
        <taxon>ecological metagenomes</taxon>
    </lineage>
</organism>
<evidence type="ECO:0000313" key="2">
    <source>
        <dbReference type="EMBL" id="GAI54679.1"/>
    </source>
</evidence>
<sequence>TELSKAKEQLEKIGLKMVISKQIHNDTFEKDAVISQEPEGGAKIEEHTPFIDYLAQVFSSVKL</sequence>
<dbReference type="AlphaFoldDB" id="X1RGG1"/>
<gene>
    <name evidence="2" type="ORF">S06H3_63184</name>
</gene>
<proteinExistence type="predicted"/>
<dbReference type="InterPro" id="IPR005543">
    <property type="entry name" value="PASTA_dom"/>
</dbReference>
<dbReference type="EMBL" id="BARV01041858">
    <property type="protein sequence ID" value="GAI54679.1"/>
    <property type="molecule type" value="Genomic_DNA"/>
</dbReference>
<accession>X1RGG1</accession>